<evidence type="ECO:0000259" key="1">
    <source>
        <dbReference type="PROSITE" id="PS51462"/>
    </source>
</evidence>
<dbReference type="Pfam" id="PF00293">
    <property type="entry name" value="NUDIX"/>
    <property type="match status" value="1"/>
</dbReference>
<evidence type="ECO:0000313" key="3">
    <source>
        <dbReference type="Proteomes" id="UP000317429"/>
    </source>
</evidence>
<organism evidence="2 3">
    <name type="scientific">Pirellulimonas nuda</name>
    <dbReference type="NCBI Taxonomy" id="2528009"/>
    <lineage>
        <taxon>Bacteria</taxon>
        <taxon>Pseudomonadati</taxon>
        <taxon>Planctomycetota</taxon>
        <taxon>Planctomycetia</taxon>
        <taxon>Pirellulales</taxon>
        <taxon>Lacipirellulaceae</taxon>
        <taxon>Pirellulimonas</taxon>
    </lineage>
</organism>
<dbReference type="KEGG" id="pnd:Pla175_05730"/>
<protein>
    <submittedName>
        <fullName evidence="2">NUDIX domain protein</fullName>
    </submittedName>
</protein>
<dbReference type="Proteomes" id="UP000317429">
    <property type="component" value="Chromosome"/>
</dbReference>
<dbReference type="AlphaFoldDB" id="A0A518D6Z1"/>
<dbReference type="PROSITE" id="PS51462">
    <property type="entry name" value="NUDIX"/>
    <property type="match status" value="1"/>
</dbReference>
<feature type="domain" description="Nudix hydrolase" evidence="1">
    <location>
        <begin position="22"/>
        <end position="162"/>
    </location>
</feature>
<proteinExistence type="predicted"/>
<dbReference type="PANTHER" id="PTHR43736:SF1">
    <property type="entry name" value="DIHYDRONEOPTERIN TRIPHOSPHATE DIPHOSPHATASE"/>
    <property type="match status" value="1"/>
</dbReference>
<evidence type="ECO:0000313" key="2">
    <source>
        <dbReference type="EMBL" id="QDU87216.1"/>
    </source>
</evidence>
<sequence>MTDRVRALVAAHEDCFARTCVPGHVTGSAWIVSDDGARVLLLHHRKLGIWLQPGGHADGDADVLRVAMREAEEETGIPGLKAVDPHTPLDVDVHLIPARHDAAGAQIDPAHEHHDIRFLLVAPPGAEPVVSDESHAVRWVPLPELEAWTTETSILRMAQKAAQRQDK</sequence>
<dbReference type="EMBL" id="CP036291">
    <property type="protein sequence ID" value="QDU87216.1"/>
    <property type="molecule type" value="Genomic_DNA"/>
</dbReference>
<gene>
    <name evidence="2" type="ORF">Pla175_05730</name>
</gene>
<accession>A0A518D6Z1</accession>
<dbReference type="CDD" id="cd03674">
    <property type="entry name" value="NUDIX_Hydrolase"/>
    <property type="match status" value="1"/>
</dbReference>
<name>A0A518D6Z1_9BACT</name>
<dbReference type="SUPFAM" id="SSF55811">
    <property type="entry name" value="Nudix"/>
    <property type="match status" value="1"/>
</dbReference>
<reference evidence="2 3" key="1">
    <citation type="submission" date="2019-02" db="EMBL/GenBank/DDBJ databases">
        <title>Deep-cultivation of Planctomycetes and their phenomic and genomic characterization uncovers novel biology.</title>
        <authorList>
            <person name="Wiegand S."/>
            <person name="Jogler M."/>
            <person name="Boedeker C."/>
            <person name="Pinto D."/>
            <person name="Vollmers J."/>
            <person name="Rivas-Marin E."/>
            <person name="Kohn T."/>
            <person name="Peeters S.H."/>
            <person name="Heuer A."/>
            <person name="Rast P."/>
            <person name="Oberbeckmann S."/>
            <person name="Bunk B."/>
            <person name="Jeske O."/>
            <person name="Meyerdierks A."/>
            <person name="Storesund J.E."/>
            <person name="Kallscheuer N."/>
            <person name="Luecker S."/>
            <person name="Lage O.M."/>
            <person name="Pohl T."/>
            <person name="Merkel B.J."/>
            <person name="Hornburger P."/>
            <person name="Mueller R.-W."/>
            <person name="Bruemmer F."/>
            <person name="Labrenz M."/>
            <person name="Spormann A.M."/>
            <person name="Op den Camp H."/>
            <person name="Overmann J."/>
            <person name="Amann R."/>
            <person name="Jetten M.S.M."/>
            <person name="Mascher T."/>
            <person name="Medema M.H."/>
            <person name="Devos D.P."/>
            <person name="Kaster A.-K."/>
            <person name="Ovreas L."/>
            <person name="Rohde M."/>
            <person name="Galperin M.Y."/>
            <person name="Jogler C."/>
        </authorList>
    </citation>
    <scope>NUCLEOTIDE SEQUENCE [LARGE SCALE GENOMIC DNA]</scope>
    <source>
        <strain evidence="2 3">Pla175</strain>
    </source>
</reference>
<dbReference type="PANTHER" id="PTHR43736">
    <property type="entry name" value="ADP-RIBOSE PYROPHOSPHATASE"/>
    <property type="match status" value="1"/>
</dbReference>
<dbReference type="Gene3D" id="3.90.79.10">
    <property type="entry name" value="Nucleoside Triphosphate Pyrophosphohydrolase"/>
    <property type="match status" value="1"/>
</dbReference>
<dbReference type="InterPro" id="IPR015797">
    <property type="entry name" value="NUDIX_hydrolase-like_dom_sf"/>
</dbReference>
<keyword evidence="3" id="KW-1185">Reference proteome</keyword>
<dbReference type="InterPro" id="IPR000086">
    <property type="entry name" value="NUDIX_hydrolase_dom"/>
</dbReference>